<reference evidence="2" key="1">
    <citation type="submission" date="2025-08" db="UniProtKB">
        <authorList>
            <consortium name="RefSeq"/>
        </authorList>
    </citation>
    <scope>IDENTIFICATION</scope>
    <source>
        <strain evidence="2">Wakin</strain>
        <tissue evidence="2">Muscle</tissue>
    </source>
</reference>
<dbReference type="Proteomes" id="UP000515129">
    <property type="component" value="Chromosome 20"/>
</dbReference>
<dbReference type="OrthoDB" id="8770287at2759"/>
<organism evidence="1 2">
    <name type="scientific">Carassius auratus</name>
    <name type="common">Goldfish</name>
    <dbReference type="NCBI Taxonomy" id="7957"/>
    <lineage>
        <taxon>Eukaryota</taxon>
        <taxon>Metazoa</taxon>
        <taxon>Chordata</taxon>
        <taxon>Craniata</taxon>
        <taxon>Vertebrata</taxon>
        <taxon>Euteleostomi</taxon>
        <taxon>Actinopterygii</taxon>
        <taxon>Neopterygii</taxon>
        <taxon>Teleostei</taxon>
        <taxon>Ostariophysi</taxon>
        <taxon>Cypriniformes</taxon>
        <taxon>Cyprinidae</taxon>
        <taxon>Cyprininae</taxon>
        <taxon>Carassius</taxon>
    </lineage>
</organism>
<dbReference type="KEGG" id="caua:113037835"/>
<dbReference type="RefSeq" id="XP_026050964.1">
    <property type="nucleotide sequence ID" value="XM_026195179.1"/>
</dbReference>
<dbReference type="AlphaFoldDB" id="A0A6P6IT47"/>
<sequence>MLRFDLYSWIEKEYHELLRKAEKIFSRLECWPNIYSIYLKDDGQFGPIKFINTCVPDSFLMAIYICCTQNIHIASLFNSFEKLRAPMVFLRARMYNEAKASWLYWCNGTVTEYTENKYVTDAWSNPKDHLHMFDELIVSNNKLSTFERLGNVHALGISDLHPLLVLVEINQAMDTAPPLYIDDDYHRAFELQFLLMTRTSLPTHMIVGLNLFDRWILYDNSKLPFDHFNPKNADFRGDFTILLIGYVNVAPR</sequence>
<accession>A0A6P6IT47</accession>
<protein>
    <submittedName>
        <fullName evidence="2">Uncharacterized protein LOC113037835 isoform X1</fullName>
    </submittedName>
</protein>
<keyword evidence="1" id="KW-1185">Reference proteome</keyword>
<evidence type="ECO:0000313" key="1">
    <source>
        <dbReference type="Proteomes" id="UP000515129"/>
    </source>
</evidence>
<evidence type="ECO:0000313" key="2">
    <source>
        <dbReference type="RefSeq" id="XP_026050964.1"/>
    </source>
</evidence>
<gene>
    <name evidence="2" type="primary">LOC113037835</name>
</gene>
<name>A0A6P6IT47_CARAU</name>
<dbReference type="GeneID" id="113037835"/>
<proteinExistence type="predicted"/>